<protein>
    <submittedName>
        <fullName evidence="2">TPR-repeat-containing protein</fullName>
    </submittedName>
</protein>
<dbReference type="Gene3D" id="1.25.40.10">
    <property type="entry name" value="Tetratricopeptide repeat domain"/>
    <property type="match status" value="1"/>
</dbReference>
<sequence length="245" mass="26889">MQSADERTQSQARYDGPPIPDDITGKEADRYVTNQLKSLPEKLASRVARHLVAAARLLETDPETAYQHTVAARARAARVPVVREAGGEAAYAAGRFKDALAELRAAQRMSHTSIYLPMMADCERALGRPQRALTLAREPGVQDLDEAGQIEMKIVESGARRDLGETAAAVRVLEGRELRSHSRAPWVSRLRYAYAEALLADGQPEAAREWFERAAGADSHGHTDAAERLVELEGLLVIDTSDDEH</sequence>
<organism evidence="2">
    <name type="scientific">uncultured Nocardioidaceae bacterium</name>
    <dbReference type="NCBI Taxonomy" id="253824"/>
    <lineage>
        <taxon>Bacteria</taxon>
        <taxon>Bacillati</taxon>
        <taxon>Actinomycetota</taxon>
        <taxon>Actinomycetes</taxon>
        <taxon>Propionibacteriales</taxon>
        <taxon>Nocardioidaceae</taxon>
        <taxon>environmental samples</taxon>
    </lineage>
</organism>
<dbReference type="AlphaFoldDB" id="A0A6J4NF73"/>
<reference evidence="2" key="1">
    <citation type="submission" date="2020-02" db="EMBL/GenBank/DDBJ databases">
        <authorList>
            <person name="Meier V. D."/>
        </authorList>
    </citation>
    <scope>NUCLEOTIDE SEQUENCE</scope>
    <source>
        <strain evidence="2">AVDCRST_MAG21</strain>
    </source>
</reference>
<dbReference type="EMBL" id="CADCUL010000151">
    <property type="protein sequence ID" value="CAA9381072.1"/>
    <property type="molecule type" value="Genomic_DNA"/>
</dbReference>
<name>A0A6J4NF73_9ACTN</name>
<proteinExistence type="predicted"/>
<evidence type="ECO:0000256" key="1">
    <source>
        <dbReference type="SAM" id="MobiDB-lite"/>
    </source>
</evidence>
<feature type="region of interest" description="Disordered" evidence="1">
    <location>
        <begin position="1"/>
        <end position="26"/>
    </location>
</feature>
<evidence type="ECO:0000313" key="2">
    <source>
        <dbReference type="EMBL" id="CAA9381072.1"/>
    </source>
</evidence>
<gene>
    <name evidence="2" type="ORF">AVDCRST_MAG21-1696</name>
</gene>
<accession>A0A6J4NF73</accession>
<dbReference type="InterPro" id="IPR011990">
    <property type="entry name" value="TPR-like_helical_dom_sf"/>
</dbReference>
<dbReference type="SUPFAM" id="SSF48452">
    <property type="entry name" value="TPR-like"/>
    <property type="match status" value="1"/>
</dbReference>